<organism evidence="1 2">
    <name type="scientific">Araneus ventricosus</name>
    <name type="common">Orbweaver spider</name>
    <name type="synonym">Epeira ventricosa</name>
    <dbReference type="NCBI Taxonomy" id="182803"/>
    <lineage>
        <taxon>Eukaryota</taxon>
        <taxon>Metazoa</taxon>
        <taxon>Ecdysozoa</taxon>
        <taxon>Arthropoda</taxon>
        <taxon>Chelicerata</taxon>
        <taxon>Arachnida</taxon>
        <taxon>Araneae</taxon>
        <taxon>Araneomorphae</taxon>
        <taxon>Entelegynae</taxon>
        <taxon>Araneoidea</taxon>
        <taxon>Araneidae</taxon>
        <taxon>Araneus</taxon>
    </lineage>
</organism>
<proteinExistence type="predicted"/>
<accession>A0A4Y1ZKI3</accession>
<protein>
    <submittedName>
        <fullName evidence="1">Uncharacterized protein</fullName>
    </submittedName>
</protein>
<dbReference type="Proteomes" id="UP000499080">
    <property type="component" value="Unassembled WGS sequence"/>
</dbReference>
<gene>
    <name evidence="1" type="ORF">AVEN_18096_1</name>
</gene>
<dbReference type="EMBL" id="BGPR01075302">
    <property type="protein sequence ID" value="GBL54622.1"/>
    <property type="molecule type" value="Genomic_DNA"/>
</dbReference>
<sequence length="154" mass="17515">MARNSNSISSAVYSLHLRTHPLAEREKGKIPVIRNPIHISTDLRMRVFLSSDCQLMTRIICWCLTRSRDKTLFTGVSRCPGKQGLRQRAHQNLQIMNYMKILNTAKQLSLITATSDFVATGELIWDIFEPWTVVEYNAGALDVFSEVYATPAKE</sequence>
<evidence type="ECO:0000313" key="1">
    <source>
        <dbReference type="EMBL" id="GBL54622.1"/>
    </source>
</evidence>
<keyword evidence="2" id="KW-1185">Reference proteome</keyword>
<dbReference type="AlphaFoldDB" id="A0A4Y1ZKI3"/>
<evidence type="ECO:0000313" key="2">
    <source>
        <dbReference type="Proteomes" id="UP000499080"/>
    </source>
</evidence>
<comment type="caution">
    <text evidence="1">The sequence shown here is derived from an EMBL/GenBank/DDBJ whole genome shotgun (WGS) entry which is preliminary data.</text>
</comment>
<reference evidence="1 2" key="1">
    <citation type="journal article" date="2019" name="Sci. Rep.">
        <title>Orb-weaving spider Araneus ventricosus genome elucidates the spidroin gene catalogue.</title>
        <authorList>
            <person name="Kono N."/>
            <person name="Nakamura H."/>
            <person name="Ohtoshi R."/>
            <person name="Moran D.A.P."/>
            <person name="Shinohara A."/>
            <person name="Yoshida Y."/>
            <person name="Fujiwara M."/>
            <person name="Mori M."/>
            <person name="Tomita M."/>
            <person name="Arakawa K."/>
        </authorList>
    </citation>
    <scope>NUCLEOTIDE SEQUENCE [LARGE SCALE GENOMIC DNA]</scope>
</reference>
<name>A0A4Y1ZKI3_ARAVE</name>